<dbReference type="Proteomes" id="UP000005540">
    <property type="component" value="Unassembled WGS sequence"/>
</dbReference>
<organism evidence="1 2">
    <name type="scientific">Sulfurihydrogenibium yellowstonense SS-5</name>
    <dbReference type="NCBI Taxonomy" id="432331"/>
    <lineage>
        <taxon>Bacteria</taxon>
        <taxon>Pseudomonadati</taxon>
        <taxon>Aquificota</taxon>
        <taxon>Aquificia</taxon>
        <taxon>Aquificales</taxon>
        <taxon>Hydrogenothermaceae</taxon>
        <taxon>Sulfurihydrogenibium</taxon>
    </lineage>
</organism>
<gene>
    <name evidence="1" type="ORF">SULYE_1615</name>
</gene>
<accession>C4FM11</accession>
<comment type="caution">
    <text evidence="1">The sequence shown here is derived from an EMBL/GenBank/DDBJ whole genome shotgun (WGS) entry which is preliminary data.</text>
</comment>
<name>C4FM11_9AQUI</name>
<evidence type="ECO:0000313" key="2">
    <source>
        <dbReference type="Proteomes" id="UP000005540"/>
    </source>
</evidence>
<protein>
    <submittedName>
        <fullName evidence="1">Uncharacterized protein</fullName>
    </submittedName>
</protein>
<proteinExistence type="predicted"/>
<evidence type="ECO:0000313" key="1">
    <source>
        <dbReference type="EMBL" id="EEP59887.1"/>
    </source>
</evidence>
<dbReference type="EMBL" id="ABZS01000196">
    <property type="protein sequence ID" value="EEP59887.1"/>
    <property type="molecule type" value="Genomic_DNA"/>
</dbReference>
<dbReference type="RefSeq" id="WP_007548077.1">
    <property type="nucleotide sequence ID" value="NZ_ABZS01000196.1"/>
</dbReference>
<dbReference type="AlphaFoldDB" id="C4FM11"/>
<sequence>MFIWYNDAIGILDIFKKNKDGIEPKYMDKITGVYNRNYISEIEKIPKT</sequence>
<keyword evidence="2" id="KW-1185">Reference proteome</keyword>
<reference evidence="1 2" key="1">
    <citation type="submission" date="2009-04" db="EMBL/GenBank/DDBJ databases">
        <authorList>
            <person name="Reysenbach A.-L."/>
            <person name="Heidelberg J.F."/>
            <person name="Nelson W.C."/>
        </authorList>
    </citation>
    <scope>NUCLEOTIDE SEQUENCE [LARGE SCALE GENOMIC DNA]</scope>
    <source>
        <strain evidence="1 2">SS-5</strain>
    </source>
</reference>